<accession>A0A7R9M0B4</accession>
<proteinExistence type="predicted"/>
<dbReference type="EMBL" id="CAJPIZ010056399">
    <property type="protein sequence ID" value="CAG2123311.1"/>
    <property type="molecule type" value="Genomic_DNA"/>
</dbReference>
<evidence type="ECO:0000313" key="2">
    <source>
        <dbReference type="Proteomes" id="UP000759131"/>
    </source>
</evidence>
<protein>
    <submittedName>
        <fullName evidence="1">Uncharacterized protein</fullName>
    </submittedName>
</protein>
<dbReference type="AlphaFoldDB" id="A0A7R9M0B4"/>
<name>A0A7R9M0B4_9ACAR</name>
<dbReference type="Proteomes" id="UP000759131">
    <property type="component" value="Unassembled WGS sequence"/>
</dbReference>
<organism evidence="1">
    <name type="scientific">Medioppia subpectinata</name>
    <dbReference type="NCBI Taxonomy" id="1979941"/>
    <lineage>
        <taxon>Eukaryota</taxon>
        <taxon>Metazoa</taxon>
        <taxon>Ecdysozoa</taxon>
        <taxon>Arthropoda</taxon>
        <taxon>Chelicerata</taxon>
        <taxon>Arachnida</taxon>
        <taxon>Acari</taxon>
        <taxon>Acariformes</taxon>
        <taxon>Sarcoptiformes</taxon>
        <taxon>Oribatida</taxon>
        <taxon>Brachypylina</taxon>
        <taxon>Oppioidea</taxon>
        <taxon>Oppiidae</taxon>
        <taxon>Medioppia</taxon>
    </lineage>
</organism>
<evidence type="ECO:0000313" key="1">
    <source>
        <dbReference type="EMBL" id="CAD7651233.1"/>
    </source>
</evidence>
<gene>
    <name evidence="1" type="ORF">OSB1V03_LOCUS23256</name>
</gene>
<feature type="non-terminal residue" evidence="1">
    <location>
        <position position="1"/>
    </location>
</feature>
<reference evidence="1" key="1">
    <citation type="submission" date="2020-11" db="EMBL/GenBank/DDBJ databases">
        <authorList>
            <person name="Tran Van P."/>
        </authorList>
    </citation>
    <scope>NUCLEOTIDE SEQUENCE</scope>
</reference>
<dbReference type="EMBL" id="OC910974">
    <property type="protein sequence ID" value="CAD7651233.1"/>
    <property type="molecule type" value="Genomic_DNA"/>
</dbReference>
<dbReference type="OrthoDB" id="312459at2759"/>
<sequence>MHLDDISEVIIPKSCTIQILLCGGGWITLFSPKAIQIKSLIEKFALETQESQIEFVRALRHYTSDEPSILGFRKGDII</sequence>
<keyword evidence="2" id="KW-1185">Reference proteome</keyword>